<dbReference type="AlphaFoldDB" id="A0A2P2Q718"/>
<organism evidence="1">
    <name type="scientific">Rhizophora mucronata</name>
    <name type="common">Asiatic mangrove</name>
    <dbReference type="NCBI Taxonomy" id="61149"/>
    <lineage>
        <taxon>Eukaryota</taxon>
        <taxon>Viridiplantae</taxon>
        <taxon>Streptophyta</taxon>
        <taxon>Embryophyta</taxon>
        <taxon>Tracheophyta</taxon>
        <taxon>Spermatophyta</taxon>
        <taxon>Magnoliopsida</taxon>
        <taxon>eudicotyledons</taxon>
        <taxon>Gunneridae</taxon>
        <taxon>Pentapetalae</taxon>
        <taxon>rosids</taxon>
        <taxon>fabids</taxon>
        <taxon>Malpighiales</taxon>
        <taxon>Rhizophoraceae</taxon>
        <taxon>Rhizophora</taxon>
    </lineage>
</organism>
<evidence type="ECO:0000313" key="1">
    <source>
        <dbReference type="EMBL" id="MBX62777.1"/>
    </source>
</evidence>
<sequence length="69" mass="7914">MFIQPPASCFRIPSTMSINDTHLQTSHHDNIIQFSKHLYLTSSIPVLDSIRISDMATSFNKKLCFVSWD</sequence>
<protein>
    <submittedName>
        <fullName evidence="1">Uncharacterized protein</fullName>
    </submittedName>
</protein>
<accession>A0A2P2Q718</accession>
<dbReference type="EMBL" id="GGEC01082293">
    <property type="protein sequence ID" value="MBX62777.1"/>
    <property type="molecule type" value="Transcribed_RNA"/>
</dbReference>
<name>A0A2P2Q718_RHIMU</name>
<proteinExistence type="predicted"/>
<reference evidence="1" key="1">
    <citation type="submission" date="2018-02" db="EMBL/GenBank/DDBJ databases">
        <title>Rhizophora mucronata_Transcriptome.</title>
        <authorList>
            <person name="Meera S.P."/>
            <person name="Sreeshan A."/>
            <person name="Augustine A."/>
        </authorList>
    </citation>
    <scope>NUCLEOTIDE SEQUENCE</scope>
    <source>
        <tissue evidence="1">Leaf</tissue>
    </source>
</reference>